<evidence type="ECO:0000313" key="2">
    <source>
        <dbReference type="Proteomes" id="UP000799441"/>
    </source>
</evidence>
<proteinExistence type="predicted"/>
<protein>
    <submittedName>
        <fullName evidence="1">Uncharacterized protein</fullName>
    </submittedName>
</protein>
<name>A0A9P4Q8B3_9PEZI</name>
<gene>
    <name evidence="1" type="ORF">K431DRAFT_283875</name>
</gene>
<comment type="caution">
    <text evidence="1">The sequence shown here is derived from an EMBL/GenBank/DDBJ whole genome shotgun (WGS) entry which is preliminary data.</text>
</comment>
<keyword evidence="2" id="KW-1185">Reference proteome</keyword>
<evidence type="ECO:0000313" key="1">
    <source>
        <dbReference type="EMBL" id="KAF2722447.1"/>
    </source>
</evidence>
<sequence length="94" mass="10412">MCERLSHGTKWDLSLFYATQETPWLGPMPTVGTSYSRVSSSNTERRFGVYPCSATFKGWGSTLRSQGPLDFPLLASIYGRVGRKQRSGGGIVIY</sequence>
<organism evidence="1 2">
    <name type="scientific">Polychaeton citri CBS 116435</name>
    <dbReference type="NCBI Taxonomy" id="1314669"/>
    <lineage>
        <taxon>Eukaryota</taxon>
        <taxon>Fungi</taxon>
        <taxon>Dikarya</taxon>
        <taxon>Ascomycota</taxon>
        <taxon>Pezizomycotina</taxon>
        <taxon>Dothideomycetes</taxon>
        <taxon>Dothideomycetidae</taxon>
        <taxon>Capnodiales</taxon>
        <taxon>Capnodiaceae</taxon>
        <taxon>Polychaeton</taxon>
    </lineage>
</organism>
<accession>A0A9P4Q8B3</accession>
<dbReference type="AlphaFoldDB" id="A0A9P4Q8B3"/>
<dbReference type="Proteomes" id="UP000799441">
    <property type="component" value="Unassembled WGS sequence"/>
</dbReference>
<reference evidence="1" key="1">
    <citation type="journal article" date="2020" name="Stud. Mycol.">
        <title>101 Dothideomycetes genomes: a test case for predicting lifestyles and emergence of pathogens.</title>
        <authorList>
            <person name="Haridas S."/>
            <person name="Albert R."/>
            <person name="Binder M."/>
            <person name="Bloem J."/>
            <person name="Labutti K."/>
            <person name="Salamov A."/>
            <person name="Andreopoulos B."/>
            <person name="Baker S."/>
            <person name="Barry K."/>
            <person name="Bills G."/>
            <person name="Bluhm B."/>
            <person name="Cannon C."/>
            <person name="Castanera R."/>
            <person name="Culley D."/>
            <person name="Daum C."/>
            <person name="Ezra D."/>
            <person name="Gonzalez J."/>
            <person name="Henrissat B."/>
            <person name="Kuo A."/>
            <person name="Liang C."/>
            <person name="Lipzen A."/>
            <person name="Lutzoni F."/>
            <person name="Magnuson J."/>
            <person name="Mondo S."/>
            <person name="Nolan M."/>
            <person name="Ohm R."/>
            <person name="Pangilinan J."/>
            <person name="Park H.-J."/>
            <person name="Ramirez L."/>
            <person name="Alfaro M."/>
            <person name="Sun H."/>
            <person name="Tritt A."/>
            <person name="Yoshinaga Y."/>
            <person name="Zwiers L.-H."/>
            <person name="Turgeon B."/>
            <person name="Goodwin S."/>
            <person name="Spatafora J."/>
            <person name="Crous P."/>
            <person name="Grigoriev I."/>
        </authorList>
    </citation>
    <scope>NUCLEOTIDE SEQUENCE</scope>
    <source>
        <strain evidence="1">CBS 116435</strain>
    </source>
</reference>
<dbReference type="EMBL" id="MU003782">
    <property type="protein sequence ID" value="KAF2722447.1"/>
    <property type="molecule type" value="Genomic_DNA"/>
</dbReference>